<dbReference type="OrthoDB" id="2154091at2759"/>
<dbReference type="InParanoid" id="A0A1Y2F4S7"/>
<dbReference type="GO" id="GO:0046872">
    <property type="term" value="F:metal ion binding"/>
    <property type="evidence" value="ECO:0007669"/>
    <property type="project" value="UniProtKB-KW"/>
</dbReference>
<keyword evidence="4" id="KW-0238">DNA-binding</keyword>
<evidence type="ECO:0000313" key="8">
    <source>
        <dbReference type="Proteomes" id="UP000193467"/>
    </source>
</evidence>
<comment type="caution">
    <text evidence="7">The sequence shown here is derived from an EMBL/GenBank/DDBJ whole genome shotgun (WGS) entry which is preliminary data.</text>
</comment>
<evidence type="ECO:0000313" key="7">
    <source>
        <dbReference type="EMBL" id="ORY78910.1"/>
    </source>
</evidence>
<dbReference type="PANTHER" id="PTHR31313">
    <property type="entry name" value="TY1 ENHANCER ACTIVATOR"/>
    <property type="match status" value="1"/>
</dbReference>
<protein>
    <recommendedName>
        <fullName evidence="9">Transcription factor domain-containing protein</fullName>
    </recommendedName>
</protein>
<evidence type="ECO:0000256" key="5">
    <source>
        <dbReference type="ARBA" id="ARBA00023163"/>
    </source>
</evidence>
<proteinExistence type="predicted"/>
<evidence type="ECO:0000256" key="1">
    <source>
        <dbReference type="ARBA" id="ARBA00022723"/>
    </source>
</evidence>
<accession>A0A1Y2F4S7</accession>
<evidence type="ECO:0000256" key="6">
    <source>
        <dbReference type="ARBA" id="ARBA00023242"/>
    </source>
</evidence>
<dbReference type="PANTHER" id="PTHR31313:SF81">
    <property type="entry name" value="TY1 ENHANCER ACTIVATOR"/>
    <property type="match status" value="1"/>
</dbReference>
<keyword evidence="8" id="KW-1185">Reference proteome</keyword>
<evidence type="ECO:0008006" key="9">
    <source>
        <dbReference type="Google" id="ProtNLM"/>
    </source>
</evidence>
<dbReference type="InterPro" id="IPR051615">
    <property type="entry name" value="Transcr_Regulatory_Elem"/>
</dbReference>
<evidence type="ECO:0000256" key="2">
    <source>
        <dbReference type="ARBA" id="ARBA00022833"/>
    </source>
</evidence>
<gene>
    <name evidence="7" type="ORF">BCR35DRAFT_100568</name>
</gene>
<keyword evidence="2" id="KW-0862">Zinc</keyword>
<keyword evidence="5" id="KW-0804">Transcription</keyword>
<dbReference type="GO" id="GO:0003677">
    <property type="term" value="F:DNA binding"/>
    <property type="evidence" value="ECO:0007669"/>
    <property type="project" value="UniProtKB-KW"/>
</dbReference>
<sequence length="393" mass="42129">MYRSSAFHWSSKLAIIACRISSAVYAKRGIGLAARRNCVPALHLELQTWYHALPGHVKVSAADATKSPHPHVIAVNLLYWLTLLQLHRPFFSRVNHPHAAQPNSTEKCLLAASHIVRLIKVQQRGQGYRFVHPTFIHAAFAAGTILVLSSSQTGISPSLAQDSQRQQQAGKDLKVVIQALKEAGATWSAAVGSAETLMGVFLIVFDGRRVAAATRPMRVEGMLEIPPSSSRATSAELTSFRSSFRLSPSPARSLPSSPHSLVSSLPTALLATPTTTPSTPPLTVTSVEPLPSSLAPLLDPTAPPPNHILPLDLPSLDPQLQQHAIAQQQGGLQPIAAVTEGQLGTGGSTSGGLMTGQQTPTISFPYFSERLFPSWDYGQDPASTEFEFAMNTL</sequence>
<evidence type="ECO:0000256" key="4">
    <source>
        <dbReference type="ARBA" id="ARBA00023125"/>
    </source>
</evidence>
<dbReference type="CDD" id="cd12148">
    <property type="entry name" value="fungal_TF_MHR"/>
    <property type="match status" value="1"/>
</dbReference>
<reference evidence="7 8" key="1">
    <citation type="submission" date="2016-07" db="EMBL/GenBank/DDBJ databases">
        <title>Pervasive Adenine N6-methylation of Active Genes in Fungi.</title>
        <authorList>
            <consortium name="DOE Joint Genome Institute"/>
            <person name="Mondo S.J."/>
            <person name="Dannebaum R.O."/>
            <person name="Kuo R.C."/>
            <person name="Labutti K."/>
            <person name="Haridas S."/>
            <person name="Kuo A."/>
            <person name="Salamov A."/>
            <person name="Ahrendt S.R."/>
            <person name="Lipzen A."/>
            <person name="Sullivan W."/>
            <person name="Andreopoulos W.B."/>
            <person name="Clum A."/>
            <person name="Lindquist E."/>
            <person name="Daum C."/>
            <person name="Ramamoorthy G.K."/>
            <person name="Gryganskyi A."/>
            <person name="Culley D."/>
            <person name="Magnuson J.K."/>
            <person name="James T.Y."/>
            <person name="O'Malley M.A."/>
            <person name="Stajich J.E."/>
            <person name="Spatafora J.W."/>
            <person name="Visel A."/>
            <person name="Grigoriev I.V."/>
        </authorList>
    </citation>
    <scope>NUCLEOTIDE SEQUENCE [LARGE SCALE GENOMIC DNA]</scope>
    <source>
        <strain evidence="7 8">62-1032</strain>
    </source>
</reference>
<keyword evidence="1" id="KW-0479">Metal-binding</keyword>
<dbReference type="AlphaFoldDB" id="A0A1Y2F4S7"/>
<name>A0A1Y2F4S7_9BASI</name>
<dbReference type="STRING" id="106004.A0A1Y2F4S7"/>
<dbReference type="EMBL" id="MCGR01000028">
    <property type="protein sequence ID" value="ORY78910.1"/>
    <property type="molecule type" value="Genomic_DNA"/>
</dbReference>
<organism evidence="7 8">
    <name type="scientific">Leucosporidium creatinivorum</name>
    <dbReference type="NCBI Taxonomy" id="106004"/>
    <lineage>
        <taxon>Eukaryota</taxon>
        <taxon>Fungi</taxon>
        <taxon>Dikarya</taxon>
        <taxon>Basidiomycota</taxon>
        <taxon>Pucciniomycotina</taxon>
        <taxon>Microbotryomycetes</taxon>
        <taxon>Leucosporidiales</taxon>
        <taxon>Leucosporidium</taxon>
    </lineage>
</organism>
<keyword evidence="3" id="KW-0805">Transcription regulation</keyword>
<evidence type="ECO:0000256" key="3">
    <source>
        <dbReference type="ARBA" id="ARBA00023015"/>
    </source>
</evidence>
<keyword evidence="6" id="KW-0539">Nucleus</keyword>
<dbReference type="Proteomes" id="UP000193467">
    <property type="component" value="Unassembled WGS sequence"/>
</dbReference>